<keyword evidence="2" id="KW-1185">Reference proteome</keyword>
<reference evidence="1 2" key="1">
    <citation type="journal article" date="2022" name="Int. J. Syst. Evol. Microbiol.">
        <title>Miniphocaeibacter halophilus sp. nov., an ammonium-tolerant acetate-producing bacterium isolated from a biogas system.</title>
        <authorList>
            <person name="Schnurer A."/>
            <person name="Singh A."/>
            <person name="Bi S."/>
            <person name="Qiao W."/>
            <person name="Westerholm M."/>
        </authorList>
    </citation>
    <scope>NUCLEOTIDE SEQUENCE [LARGE SCALE GENOMIC DNA]</scope>
    <source>
        <strain evidence="1 2">AMB_01</strain>
    </source>
</reference>
<evidence type="ECO:0000313" key="2">
    <source>
        <dbReference type="Proteomes" id="UP000595814"/>
    </source>
</evidence>
<protein>
    <submittedName>
        <fullName evidence="1">DUF1700 domain-containing protein</fullName>
    </submittedName>
</protein>
<dbReference type="EMBL" id="CP066744">
    <property type="protein sequence ID" value="QQK07950.1"/>
    <property type="molecule type" value="Genomic_DNA"/>
</dbReference>
<organism evidence="1 2">
    <name type="scientific">Miniphocaeibacter halophilus</name>
    <dbReference type="NCBI Taxonomy" id="2931922"/>
    <lineage>
        <taxon>Bacteria</taxon>
        <taxon>Bacillati</taxon>
        <taxon>Bacillota</taxon>
        <taxon>Tissierellia</taxon>
        <taxon>Tissierellales</taxon>
        <taxon>Peptoniphilaceae</taxon>
        <taxon>Miniphocaeibacter</taxon>
    </lineage>
</organism>
<accession>A0AC61MTJ3</accession>
<name>A0AC61MTJ3_9FIRM</name>
<gene>
    <name evidence="1" type="ORF">JFY71_11905</name>
</gene>
<evidence type="ECO:0000313" key="1">
    <source>
        <dbReference type="EMBL" id="QQK07950.1"/>
    </source>
</evidence>
<dbReference type="Proteomes" id="UP000595814">
    <property type="component" value="Chromosome"/>
</dbReference>
<proteinExistence type="predicted"/>
<sequence length="191" mass="21979">MNRLSFNIALENRLKDVYEEDKRDAIEYYNELFDDMGLGDNDEIPLEYQNIDKIVKDIKADMKINKVIEKSKKDNNSIWKNILIILGAIFAVMFAIPIAIPLILAFLILVLVVIFIPIIIFLAFVFSIGVSVFAIVASSIKFSVFPLGILGLFFIFLGLSILTFKFAKFIVIKTKDFVVRKLDERKYKNER</sequence>